<protein>
    <submittedName>
        <fullName evidence="1">Uncharacterized protein</fullName>
    </submittedName>
</protein>
<comment type="caution">
    <text evidence="1">The sequence shown here is derived from an EMBL/GenBank/DDBJ whole genome shotgun (WGS) entry which is preliminary data.</text>
</comment>
<dbReference type="RefSeq" id="WP_320500115.1">
    <property type="nucleotide sequence ID" value="NZ_JAXCLX010000001.1"/>
</dbReference>
<evidence type="ECO:0000313" key="2">
    <source>
        <dbReference type="Proteomes" id="UP001271769"/>
    </source>
</evidence>
<reference evidence="1 2" key="1">
    <citation type="journal article" date="2013" name="Antonie Van Leeuwenhoek">
        <title>Dongia rigui sp. nov., isolated from freshwater of a large wetland in Korea.</title>
        <authorList>
            <person name="Baik K.S."/>
            <person name="Hwang Y.M."/>
            <person name="Choi J.S."/>
            <person name="Kwon J."/>
            <person name="Seong C.N."/>
        </authorList>
    </citation>
    <scope>NUCLEOTIDE SEQUENCE [LARGE SCALE GENOMIC DNA]</scope>
    <source>
        <strain evidence="1 2">04SU4-P</strain>
    </source>
</reference>
<evidence type="ECO:0000313" key="1">
    <source>
        <dbReference type="EMBL" id="MDY0871685.1"/>
    </source>
</evidence>
<sequence length="62" mass="7115">MSIDTVETYDKAAAELIARYRESALMIAKNRVAQFEGEGDWKMHRRSLMVLTSVERLIGEAR</sequence>
<dbReference type="Proteomes" id="UP001271769">
    <property type="component" value="Unassembled WGS sequence"/>
</dbReference>
<gene>
    <name evidence="1" type="ORF">SMD31_07115</name>
</gene>
<organism evidence="1 2">
    <name type="scientific">Dongia rigui</name>
    <dbReference type="NCBI Taxonomy" id="940149"/>
    <lineage>
        <taxon>Bacteria</taxon>
        <taxon>Pseudomonadati</taxon>
        <taxon>Pseudomonadota</taxon>
        <taxon>Alphaproteobacteria</taxon>
        <taxon>Rhodospirillales</taxon>
        <taxon>Dongiaceae</taxon>
        <taxon>Dongia</taxon>
    </lineage>
</organism>
<name>A0ABU5DXP0_9PROT</name>
<proteinExistence type="predicted"/>
<keyword evidence="2" id="KW-1185">Reference proteome</keyword>
<dbReference type="EMBL" id="JAXCLX010000001">
    <property type="protein sequence ID" value="MDY0871685.1"/>
    <property type="molecule type" value="Genomic_DNA"/>
</dbReference>
<accession>A0ABU5DXP0</accession>